<evidence type="ECO:0000256" key="10">
    <source>
        <dbReference type="RuleBase" id="RU004549"/>
    </source>
</evidence>
<gene>
    <name evidence="14" type="ORF">SORBI_3003G291200</name>
</gene>
<dbReference type="eggNOG" id="ENOG502QPYY">
    <property type="taxonomic scope" value="Eukaryota"/>
</dbReference>
<accession>A0A1B6Q5Z4</accession>
<comment type="subcellular location">
    <subcellularLocation>
        <location evidence="2 10">Nucleus</location>
    </subcellularLocation>
</comment>
<feature type="compositionally biased region" description="Polar residues" evidence="11">
    <location>
        <begin position="191"/>
        <end position="206"/>
    </location>
</feature>
<evidence type="ECO:0000256" key="5">
    <source>
        <dbReference type="ARBA" id="ARBA00022491"/>
    </source>
</evidence>
<dbReference type="InParanoid" id="A0A1B6Q5Z4"/>
<comment type="subunit">
    <text evidence="4 10">Homodimers and heterodimers.</text>
</comment>
<dbReference type="SMR" id="A0A1B6Q5Z4"/>
<evidence type="ECO:0000256" key="1">
    <source>
        <dbReference type="ARBA" id="ARBA00002159"/>
    </source>
</evidence>
<feature type="region of interest" description="Disordered" evidence="11">
    <location>
        <begin position="1"/>
        <end position="56"/>
    </location>
</feature>
<sequence length="365" mass="39662">MGDSKEREPLPRLLDLIPDGKQCKGREAQGAGRSSRNTGFGSEEDKHLELKLGPPGLVEQGATAAASRGIQREIPALSLGCFPHKPSSKPAINTTATGTKRGFLDTIEAKTEGRDEQKQQAGAGCGKELALDQKITAASERKKGFCPPTSQHAPPPAAATVHDRSHAQGRRSSAPVVGWPPVRSFRRNLAHGSSSKQSIEPQNTEASMKEKLACKKNPLVKINMDGIPIGRKVDLGAYDSYERLSLGVKELFHGFLEAQKDLSSAGSTQPGATEKIFSQLLDGSGEYTLVYQDNEGDRMLVGDVPWNVFVSTAKRLRVLRSSELSHGLVGTRAPQVMHAAFSYMFDCSKLSMTFLLMLFLFYRLQ</sequence>
<dbReference type="AlphaFoldDB" id="A0A1B6Q5Z4"/>
<evidence type="ECO:0000256" key="4">
    <source>
        <dbReference type="ARBA" id="ARBA00011726"/>
    </source>
</evidence>
<reference evidence="14 15" key="1">
    <citation type="journal article" date="2009" name="Nature">
        <title>The Sorghum bicolor genome and the diversification of grasses.</title>
        <authorList>
            <person name="Paterson A.H."/>
            <person name="Bowers J.E."/>
            <person name="Bruggmann R."/>
            <person name="Dubchak I."/>
            <person name="Grimwood J."/>
            <person name="Gundlach H."/>
            <person name="Haberer G."/>
            <person name="Hellsten U."/>
            <person name="Mitros T."/>
            <person name="Poliakov A."/>
            <person name="Schmutz J."/>
            <person name="Spannagl M."/>
            <person name="Tang H."/>
            <person name="Wang X."/>
            <person name="Wicker T."/>
            <person name="Bharti A.K."/>
            <person name="Chapman J."/>
            <person name="Feltus F.A."/>
            <person name="Gowik U."/>
            <person name="Grigoriev I.V."/>
            <person name="Lyons E."/>
            <person name="Maher C.A."/>
            <person name="Martis M."/>
            <person name="Narechania A."/>
            <person name="Otillar R.P."/>
            <person name="Penning B.W."/>
            <person name="Salamov A.A."/>
            <person name="Wang Y."/>
            <person name="Zhang L."/>
            <person name="Carpita N.C."/>
            <person name="Freeling M."/>
            <person name="Gingle A.R."/>
            <person name="Hash C.T."/>
            <person name="Keller B."/>
            <person name="Klein P."/>
            <person name="Kresovich S."/>
            <person name="McCann M.C."/>
            <person name="Ming R."/>
            <person name="Peterson D.G."/>
            <person name="Mehboob-ur-Rahman"/>
            <person name="Ware D."/>
            <person name="Westhoff P."/>
            <person name="Mayer K.F."/>
            <person name="Messing J."/>
            <person name="Rokhsar D.S."/>
        </authorList>
    </citation>
    <scope>NUCLEOTIDE SEQUENCE [LARGE SCALE GENOMIC DNA]</scope>
    <source>
        <strain evidence="15">cv. BTx623</strain>
    </source>
</reference>
<dbReference type="ExpressionAtlas" id="A0A1B6Q5Z4">
    <property type="expression patterns" value="baseline and differential"/>
</dbReference>
<keyword evidence="15" id="KW-1185">Reference proteome</keyword>
<keyword evidence="5 10" id="KW-0678">Repressor</keyword>
<dbReference type="Proteomes" id="UP000000768">
    <property type="component" value="Chromosome 3"/>
</dbReference>
<dbReference type="EMBL" id="CM000762">
    <property type="protein sequence ID" value="KXG33336.1"/>
    <property type="molecule type" value="Genomic_DNA"/>
</dbReference>
<evidence type="ECO:0000256" key="6">
    <source>
        <dbReference type="ARBA" id="ARBA00023015"/>
    </source>
</evidence>
<comment type="similarity">
    <text evidence="3 10">Belongs to the Aux/IAA family.</text>
</comment>
<keyword evidence="12" id="KW-0472">Membrane</keyword>
<dbReference type="PANTHER" id="PTHR31734">
    <property type="entry name" value="AUXIN-RESPONSIVE PROTEIN IAA17"/>
    <property type="match status" value="1"/>
</dbReference>
<evidence type="ECO:0000256" key="8">
    <source>
        <dbReference type="ARBA" id="ARBA00023242"/>
    </source>
</evidence>
<evidence type="ECO:0000256" key="3">
    <source>
        <dbReference type="ARBA" id="ARBA00006728"/>
    </source>
</evidence>
<dbReference type="Gramene" id="KXG33336">
    <property type="protein sequence ID" value="KXG33336"/>
    <property type="gene ID" value="SORBI_3003G291200"/>
</dbReference>
<dbReference type="InterPro" id="IPR033389">
    <property type="entry name" value="AUX/IAA_dom"/>
</dbReference>
<keyword evidence="12" id="KW-1133">Transmembrane helix</keyword>
<keyword evidence="12" id="KW-0812">Transmembrane</keyword>
<dbReference type="STRING" id="4558.A0A1B6Q5Z4"/>
<dbReference type="InterPro" id="IPR003311">
    <property type="entry name" value="AUX_IAA"/>
</dbReference>
<dbReference type="GO" id="GO:0009734">
    <property type="term" value="P:auxin-activated signaling pathway"/>
    <property type="evidence" value="ECO:0007669"/>
    <property type="project" value="UniProtKB-UniRule"/>
</dbReference>
<feature type="domain" description="PB1" evidence="13">
    <location>
        <begin position="217"/>
        <end position="321"/>
    </location>
</feature>
<keyword evidence="7 10" id="KW-0804">Transcription</keyword>
<dbReference type="FunCoup" id="A0A1B6Q5Z4">
    <property type="interactions" value="345"/>
</dbReference>
<dbReference type="SUPFAM" id="SSF54277">
    <property type="entry name" value="CAD &amp; PB1 domains"/>
    <property type="match status" value="1"/>
</dbReference>
<dbReference type="Pfam" id="PF02309">
    <property type="entry name" value="AUX_IAA"/>
    <property type="match status" value="1"/>
</dbReference>
<evidence type="ECO:0000256" key="11">
    <source>
        <dbReference type="SAM" id="MobiDB-lite"/>
    </source>
</evidence>
<keyword evidence="6 10" id="KW-0805">Transcription regulation</keyword>
<dbReference type="PROSITE" id="PS51745">
    <property type="entry name" value="PB1"/>
    <property type="match status" value="1"/>
</dbReference>
<reference evidence="15" key="2">
    <citation type="journal article" date="2018" name="Plant J.">
        <title>The Sorghum bicolor reference genome: improved assembly, gene annotations, a transcriptome atlas, and signatures of genome organization.</title>
        <authorList>
            <person name="McCormick R.F."/>
            <person name="Truong S.K."/>
            <person name="Sreedasyam A."/>
            <person name="Jenkins J."/>
            <person name="Shu S."/>
            <person name="Sims D."/>
            <person name="Kennedy M."/>
            <person name="Amirebrahimi M."/>
            <person name="Weers B.D."/>
            <person name="McKinley B."/>
            <person name="Mattison A."/>
            <person name="Morishige D.T."/>
            <person name="Grimwood J."/>
            <person name="Schmutz J."/>
            <person name="Mullet J.E."/>
        </authorList>
    </citation>
    <scope>NUCLEOTIDE SEQUENCE [LARGE SCALE GENOMIC DNA]</scope>
    <source>
        <strain evidence="15">cv. BTx623</strain>
    </source>
</reference>
<comment type="function">
    <text evidence="1 10">Aux/IAA proteins are short-lived transcriptional factors that function as repressors of early auxin response genes at low auxin concentrations.</text>
</comment>
<evidence type="ECO:0000256" key="9">
    <source>
        <dbReference type="ARBA" id="ARBA00023294"/>
    </source>
</evidence>
<organism evidence="14 15">
    <name type="scientific">Sorghum bicolor</name>
    <name type="common">Sorghum</name>
    <name type="synonym">Sorghum vulgare</name>
    <dbReference type="NCBI Taxonomy" id="4558"/>
    <lineage>
        <taxon>Eukaryota</taxon>
        <taxon>Viridiplantae</taxon>
        <taxon>Streptophyta</taxon>
        <taxon>Embryophyta</taxon>
        <taxon>Tracheophyta</taxon>
        <taxon>Spermatophyta</taxon>
        <taxon>Magnoliopsida</taxon>
        <taxon>Liliopsida</taxon>
        <taxon>Poales</taxon>
        <taxon>Poaceae</taxon>
        <taxon>PACMAD clade</taxon>
        <taxon>Panicoideae</taxon>
        <taxon>Andropogonodae</taxon>
        <taxon>Andropogoneae</taxon>
        <taxon>Sorghinae</taxon>
        <taxon>Sorghum</taxon>
    </lineage>
</organism>
<dbReference type="InterPro" id="IPR053793">
    <property type="entry name" value="PB1-like"/>
</dbReference>
<evidence type="ECO:0000313" key="15">
    <source>
        <dbReference type="Proteomes" id="UP000000768"/>
    </source>
</evidence>
<evidence type="ECO:0000259" key="13">
    <source>
        <dbReference type="PROSITE" id="PS51745"/>
    </source>
</evidence>
<feature type="transmembrane region" description="Helical" evidence="12">
    <location>
        <begin position="340"/>
        <end position="362"/>
    </location>
</feature>
<dbReference type="GO" id="GO:0005634">
    <property type="term" value="C:nucleus"/>
    <property type="evidence" value="ECO:0007669"/>
    <property type="project" value="UniProtKB-SubCell"/>
</dbReference>
<protein>
    <recommendedName>
        <fullName evidence="10">Auxin-responsive protein</fullName>
    </recommendedName>
</protein>
<dbReference type="Gene3D" id="3.10.20.90">
    <property type="entry name" value="Phosphatidylinositol 3-kinase Catalytic Subunit, Chain A, domain 1"/>
    <property type="match status" value="1"/>
</dbReference>
<evidence type="ECO:0000256" key="7">
    <source>
        <dbReference type="ARBA" id="ARBA00023163"/>
    </source>
</evidence>
<evidence type="ECO:0000313" key="14">
    <source>
        <dbReference type="EMBL" id="KXG33336.1"/>
    </source>
</evidence>
<dbReference type="FunFam" id="3.10.20.90:FF:000225">
    <property type="entry name" value="Auxin-responsive protein"/>
    <property type="match status" value="1"/>
</dbReference>
<name>A0A1B6Q5Z4_SORBI</name>
<feature type="region of interest" description="Disordered" evidence="11">
    <location>
        <begin position="143"/>
        <end position="207"/>
    </location>
</feature>
<evidence type="ECO:0000256" key="2">
    <source>
        <dbReference type="ARBA" id="ARBA00004123"/>
    </source>
</evidence>
<keyword evidence="8 10" id="KW-0539">Nucleus</keyword>
<keyword evidence="9 10" id="KW-0927">Auxin signaling pathway</keyword>
<proteinExistence type="inferred from homology"/>
<dbReference type="PANTHER" id="PTHR31734:SF2">
    <property type="entry name" value="AUXIN-RESPONSIVE PROTEIN IAA26"/>
    <property type="match status" value="1"/>
</dbReference>
<feature type="compositionally biased region" description="Basic and acidic residues" evidence="11">
    <location>
        <begin position="1"/>
        <end position="10"/>
    </location>
</feature>
<evidence type="ECO:0000256" key="12">
    <source>
        <dbReference type="SAM" id="Phobius"/>
    </source>
</evidence>
<dbReference type="GO" id="GO:0006355">
    <property type="term" value="P:regulation of DNA-templated transcription"/>
    <property type="evidence" value="ECO:0007669"/>
    <property type="project" value="InterPro"/>
</dbReference>